<feature type="domain" description="ABC transporter" evidence="13">
    <location>
        <begin position="497"/>
        <end position="730"/>
    </location>
</feature>
<dbReference type="GO" id="GO:0005524">
    <property type="term" value="F:ATP binding"/>
    <property type="evidence" value="ECO:0007669"/>
    <property type="project" value="UniProtKB-KW"/>
</dbReference>
<feature type="transmembrane region" description="Helical" evidence="12">
    <location>
        <begin position="169"/>
        <end position="194"/>
    </location>
</feature>
<feature type="domain" description="Peptidase C39" evidence="15">
    <location>
        <begin position="21"/>
        <end position="140"/>
    </location>
</feature>
<evidence type="ECO:0000259" key="13">
    <source>
        <dbReference type="PROSITE" id="PS50893"/>
    </source>
</evidence>
<dbReference type="Pfam" id="PF00005">
    <property type="entry name" value="ABC_tran"/>
    <property type="match status" value="1"/>
</dbReference>
<dbReference type="Gene3D" id="3.90.70.10">
    <property type="entry name" value="Cysteine proteinases"/>
    <property type="match status" value="1"/>
</dbReference>
<evidence type="ECO:0000259" key="14">
    <source>
        <dbReference type="PROSITE" id="PS50929"/>
    </source>
</evidence>
<dbReference type="GeneID" id="6142259"/>
<dbReference type="SMART" id="SM00382">
    <property type="entry name" value="AAA"/>
    <property type="match status" value="1"/>
</dbReference>
<dbReference type="KEGG" id="mrd:Mrad2831_6118"/>
<dbReference type="PANTHER" id="PTHR24221:SF654">
    <property type="entry name" value="ATP-BINDING CASSETTE SUB-FAMILY B MEMBER 6"/>
    <property type="match status" value="1"/>
</dbReference>
<evidence type="ECO:0000256" key="4">
    <source>
        <dbReference type="ARBA" id="ARBA00022475"/>
    </source>
</evidence>
<accession>B1M969</accession>
<dbReference type="RefSeq" id="WP_012329832.1">
    <property type="nucleotide sequence ID" value="NC_010510.1"/>
</dbReference>
<dbReference type="PROSITE" id="PS50893">
    <property type="entry name" value="ABC_TRANSPORTER_2"/>
    <property type="match status" value="1"/>
</dbReference>
<feature type="transmembrane region" description="Helical" evidence="12">
    <location>
        <begin position="393"/>
        <end position="414"/>
    </location>
</feature>
<evidence type="ECO:0000256" key="9">
    <source>
        <dbReference type="ARBA" id="ARBA00022989"/>
    </source>
</evidence>
<keyword evidence="11" id="KW-0080">Bacteriocin transport</keyword>
<dbReference type="PATRIC" id="fig|426355.14.peg.6201"/>
<feature type="transmembrane region" description="Helical" evidence="12">
    <location>
        <begin position="426"/>
        <end position="447"/>
    </location>
</feature>
<keyword evidence="9 12" id="KW-1133">Transmembrane helix</keyword>
<dbReference type="SUPFAM" id="SSF52540">
    <property type="entry name" value="P-loop containing nucleoside triphosphate hydrolases"/>
    <property type="match status" value="1"/>
</dbReference>
<dbReference type="PROSITE" id="PS50990">
    <property type="entry name" value="PEPTIDASE_C39"/>
    <property type="match status" value="1"/>
</dbReference>
<evidence type="ECO:0000256" key="2">
    <source>
        <dbReference type="ARBA" id="ARBA00005417"/>
    </source>
</evidence>
<dbReference type="GO" id="GO:0006508">
    <property type="term" value="P:proteolysis"/>
    <property type="evidence" value="ECO:0007669"/>
    <property type="project" value="InterPro"/>
</dbReference>
<feature type="transmembrane region" description="Helical" evidence="12">
    <location>
        <begin position="284"/>
        <end position="305"/>
    </location>
</feature>
<comment type="subcellular location">
    <subcellularLocation>
        <location evidence="1">Cell membrane</location>
        <topology evidence="1">Multi-pass membrane protein</topology>
    </subcellularLocation>
</comment>
<dbReference type="InterPro" id="IPR003593">
    <property type="entry name" value="AAA+_ATPase"/>
</dbReference>
<evidence type="ECO:0000256" key="10">
    <source>
        <dbReference type="ARBA" id="ARBA00023136"/>
    </source>
</evidence>
<dbReference type="InterPro" id="IPR036640">
    <property type="entry name" value="ABC1_TM_sf"/>
</dbReference>
<dbReference type="InterPro" id="IPR017871">
    <property type="entry name" value="ABC_transporter-like_CS"/>
</dbReference>
<gene>
    <name evidence="16" type="ordered locus">Mrad2831_6118</name>
</gene>
<evidence type="ECO:0000256" key="1">
    <source>
        <dbReference type="ARBA" id="ARBA00004651"/>
    </source>
</evidence>
<dbReference type="PROSITE" id="PS50929">
    <property type="entry name" value="ABC_TM1F"/>
    <property type="match status" value="1"/>
</dbReference>
<feature type="transmembrane region" description="Helical" evidence="12">
    <location>
        <begin position="206"/>
        <end position="227"/>
    </location>
</feature>
<dbReference type="OrthoDB" id="9787557at2"/>
<protein>
    <submittedName>
        <fullName evidence="16">ABC transporter related</fullName>
    </submittedName>
</protein>
<evidence type="ECO:0000256" key="11">
    <source>
        <dbReference type="ARBA" id="ARBA00043264"/>
    </source>
</evidence>
<evidence type="ECO:0000256" key="5">
    <source>
        <dbReference type="ARBA" id="ARBA00022692"/>
    </source>
</evidence>
<dbReference type="InterPro" id="IPR003439">
    <property type="entry name" value="ABC_transporter-like_ATP-bd"/>
</dbReference>
<evidence type="ECO:0000256" key="3">
    <source>
        <dbReference type="ARBA" id="ARBA00022448"/>
    </source>
</evidence>
<evidence type="ECO:0000313" key="17">
    <source>
        <dbReference type="Proteomes" id="UP000006589"/>
    </source>
</evidence>
<dbReference type="GO" id="GO:0008233">
    <property type="term" value="F:peptidase activity"/>
    <property type="evidence" value="ECO:0007669"/>
    <property type="project" value="InterPro"/>
</dbReference>
<keyword evidence="3" id="KW-0813">Transport</keyword>
<dbReference type="InterPro" id="IPR011527">
    <property type="entry name" value="ABC1_TM_dom"/>
</dbReference>
<evidence type="ECO:0000256" key="7">
    <source>
        <dbReference type="ARBA" id="ARBA00022840"/>
    </source>
</evidence>
<dbReference type="AlphaFoldDB" id="B1M969"/>
<feature type="transmembrane region" description="Helical" evidence="12">
    <location>
        <begin position="311"/>
        <end position="330"/>
    </location>
</feature>
<dbReference type="GO" id="GO:0140359">
    <property type="term" value="F:ABC-type transporter activity"/>
    <property type="evidence" value="ECO:0007669"/>
    <property type="project" value="InterPro"/>
</dbReference>
<comment type="similarity">
    <text evidence="2">Belongs to the ABC transporter superfamily.</text>
</comment>
<dbReference type="Pfam" id="PF03412">
    <property type="entry name" value="Peptidase_C39"/>
    <property type="match status" value="1"/>
</dbReference>
<dbReference type="EMBL" id="CP001002">
    <property type="protein sequence ID" value="ACB28044.1"/>
    <property type="molecule type" value="Genomic_DNA"/>
</dbReference>
<reference evidence="16 17" key="1">
    <citation type="submission" date="2008-03" db="EMBL/GenBank/DDBJ databases">
        <title>Complete sequence of plasmid1 of Methylobacterium radiotolerans JCM 2831.</title>
        <authorList>
            <consortium name="US DOE Joint Genome Institute"/>
            <person name="Copeland A."/>
            <person name="Lucas S."/>
            <person name="Lapidus A."/>
            <person name="Glavina del Rio T."/>
            <person name="Dalin E."/>
            <person name="Tice H."/>
            <person name="Bruce D."/>
            <person name="Goodwin L."/>
            <person name="Pitluck S."/>
            <person name="Kiss H."/>
            <person name="Brettin T."/>
            <person name="Detter J.C."/>
            <person name="Han C."/>
            <person name="Kuske C.R."/>
            <person name="Schmutz J."/>
            <person name="Larimer F."/>
            <person name="Land M."/>
            <person name="Hauser L."/>
            <person name="Kyrpides N."/>
            <person name="Mikhailova N."/>
            <person name="Marx C.J."/>
            <person name="Richardson P."/>
        </authorList>
    </citation>
    <scope>NUCLEOTIDE SEQUENCE [LARGE SCALE GENOMIC DNA]</scope>
    <source>
        <strain evidence="17">ATCC 27329 / DSM 1819 / JCM 2831 / NBRC 15690 / NCIMB 10815 / 0-1</strain>
        <plasmid evidence="17">Plasmid pMRAD01</plasmid>
    </source>
</reference>
<dbReference type="PANTHER" id="PTHR24221">
    <property type="entry name" value="ATP-BINDING CASSETTE SUB-FAMILY B"/>
    <property type="match status" value="1"/>
</dbReference>
<feature type="domain" description="ABC transmembrane type-1" evidence="14">
    <location>
        <begin position="172"/>
        <end position="452"/>
    </location>
</feature>
<sequence>MSAPSQSRPAARRRRVPTILQMEATECGAACLAMVLAHHGAWVTLPELRAACGVSRDGSRASNMLRAARSYGLEAAGWRVEPGQLGAYPMPAIAFWDFNHFVVVEGAARGRVYINDPAAGPLSISAEEFDERFTGVLLTAVPGAGFQRRGAPPRTWRSLLGRLTRSKGAIGVLALAGLTAMVPALAVATAAKIFVDQILLDNLQDWLRPLLLGLALAMLAQGALSWLQSYVLARLHWALSLRIGLDVFGHLLRLPAEFFAQRHTADIAMRVGTAEHLCRAMADLIPAVLVNGVAALVYGALMLLFDPVLAGIGIALALLGLLLVRASARLRTDAARRLRREAAMVSSIALSGLQSIETLKASGLEDGFFSRWYGAQTKLLNAHQRIDLALARVGLLPALLSGVAAPAILTVAGLRIMDGAMTIGDLVAFQTLLAGFLGPVHGLLAVATRLQDMTSDLERLDDVLRYPTDPLLVASLEQGDEAAAAAGSDPGRLRGGVRLSQVQFGYSRLEAPLIDGFELDLQPGQRVALVGPSGCGKSTIARLVAGLYRPWAGTVAFDGLPAEAIAHDRLAAALALVDQRIVLFQGSVRENLSLWDPTIAEADLVAAAQDACIHDVIMARPGGYDAPVAEGGANFSGGQAQRLEIARALARRPAVLILDEATSSLDATTEAQVLANLRRRGCTTILVAHRLSTIRDVDEILVLNRGRVVERGPHHRLSDVPGLYRDLIRAA</sequence>
<dbReference type="Gene3D" id="3.40.50.300">
    <property type="entry name" value="P-loop containing nucleotide triphosphate hydrolases"/>
    <property type="match status" value="1"/>
</dbReference>
<dbReference type="GO" id="GO:0043213">
    <property type="term" value="P:bacteriocin transport"/>
    <property type="evidence" value="ECO:0007669"/>
    <property type="project" value="UniProtKB-KW"/>
</dbReference>
<dbReference type="InterPro" id="IPR005074">
    <property type="entry name" value="Peptidase_C39"/>
</dbReference>
<dbReference type="InterPro" id="IPR027417">
    <property type="entry name" value="P-loop_NTPase"/>
</dbReference>
<dbReference type="HOGENOM" id="CLU_000604_95_3_5"/>
<dbReference type="SUPFAM" id="SSF90123">
    <property type="entry name" value="ABC transporter transmembrane region"/>
    <property type="match status" value="1"/>
</dbReference>
<proteinExistence type="inferred from homology"/>
<dbReference type="Pfam" id="PF00664">
    <property type="entry name" value="ABC_membrane"/>
    <property type="match status" value="1"/>
</dbReference>
<keyword evidence="4" id="KW-1003">Cell membrane</keyword>
<dbReference type="InterPro" id="IPR022514">
    <property type="entry name" value="NHPM_micro_ABC1"/>
</dbReference>
<dbReference type="GO" id="GO:0034040">
    <property type="term" value="F:ATPase-coupled lipid transmembrane transporter activity"/>
    <property type="evidence" value="ECO:0007669"/>
    <property type="project" value="TreeGrafter"/>
</dbReference>
<dbReference type="Proteomes" id="UP000006589">
    <property type="component" value="Plasmid pMRAD01"/>
</dbReference>
<dbReference type="NCBIfam" id="TIGR03796">
    <property type="entry name" value="NHLM_micro_ABC1"/>
    <property type="match status" value="1"/>
</dbReference>
<dbReference type="InterPro" id="IPR039421">
    <property type="entry name" value="Type_1_exporter"/>
</dbReference>
<evidence type="ECO:0000256" key="12">
    <source>
        <dbReference type="SAM" id="Phobius"/>
    </source>
</evidence>
<dbReference type="GO" id="GO:0015031">
    <property type="term" value="P:protein transport"/>
    <property type="evidence" value="ECO:0007669"/>
    <property type="project" value="UniProtKB-KW"/>
</dbReference>
<dbReference type="MEROPS" id="C39.005"/>
<keyword evidence="10 12" id="KW-0472">Membrane</keyword>
<organism evidence="16 17">
    <name type="scientific">Methylobacterium radiotolerans (strain ATCC 27329 / DSM 1819 / JCM 2831 / NBRC 15690 / NCIMB 10815 / 0-1)</name>
    <dbReference type="NCBI Taxonomy" id="426355"/>
    <lineage>
        <taxon>Bacteria</taxon>
        <taxon>Pseudomonadati</taxon>
        <taxon>Pseudomonadota</taxon>
        <taxon>Alphaproteobacteria</taxon>
        <taxon>Hyphomicrobiales</taxon>
        <taxon>Methylobacteriaceae</taxon>
        <taxon>Methylobacterium</taxon>
    </lineage>
</organism>
<evidence type="ECO:0000259" key="15">
    <source>
        <dbReference type="PROSITE" id="PS50990"/>
    </source>
</evidence>
<dbReference type="GO" id="GO:0016887">
    <property type="term" value="F:ATP hydrolysis activity"/>
    <property type="evidence" value="ECO:0007669"/>
    <property type="project" value="InterPro"/>
</dbReference>
<keyword evidence="6" id="KW-0547">Nucleotide-binding</keyword>
<keyword evidence="8" id="KW-0653">Protein transport</keyword>
<keyword evidence="5 12" id="KW-0812">Transmembrane</keyword>
<dbReference type="Gene3D" id="1.20.1560.10">
    <property type="entry name" value="ABC transporter type 1, transmembrane domain"/>
    <property type="match status" value="1"/>
</dbReference>
<dbReference type="PROSITE" id="PS00211">
    <property type="entry name" value="ABC_TRANSPORTER_1"/>
    <property type="match status" value="1"/>
</dbReference>
<evidence type="ECO:0000256" key="6">
    <source>
        <dbReference type="ARBA" id="ARBA00022741"/>
    </source>
</evidence>
<geneLocation type="plasmid" evidence="16 17">
    <name>pMRAD01</name>
</geneLocation>
<evidence type="ECO:0000256" key="8">
    <source>
        <dbReference type="ARBA" id="ARBA00022927"/>
    </source>
</evidence>
<dbReference type="eggNOG" id="COG2274">
    <property type="taxonomic scope" value="Bacteria"/>
</dbReference>
<name>B1M969_METRJ</name>
<dbReference type="GO" id="GO:0005886">
    <property type="term" value="C:plasma membrane"/>
    <property type="evidence" value="ECO:0007669"/>
    <property type="project" value="UniProtKB-SubCell"/>
</dbReference>
<keyword evidence="7" id="KW-0067">ATP-binding</keyword>
<dbReference type="FunFam" id="3.40.50.300:FF:000299">
    <property type="entry name" value="ABC transporter ATP-binding protein/permease"/>
    <property type="match status" value="1"/>
</dbReference>
<keyword evidence="16" id="KW-0614">Plasmid</keyword>
<evidence type="ECO:0000313" key="16">
    <source>
        <dbReference type="EMBL" id="ACB28044.1"/>
    </source>
</evidence>